<dbReference type="Proteomes" id="UP001302274">
    <property type="component" value="Unassembled WGS sequence"/>
</dbReference>
<dbReference type="SUPFAM" id="SSF52833">
    <property type="entry name" value="Thioredoxin-like"/>
    <property type="match status" value="1"/>
</dbReference>
<dbReference type="InterPro" id="IPR047262">
    <property type="entry name" value="PRX-like1"/>
</dbReference>
<feature type="domain" description="Thioredoxin" evidence="1">
    <location>
        <begin position="5"/>
        <end position="158"/>
    </location>
</feature>
<dbReference type="PANTHER" id="PTHR43640:SF1">
    <property type="entry name" value="THIOREDOXIN-DEPENDENT PEROXIREDOXIN"/>
    <property type="match status" value="1"/>
</dbReference>
<dbReference type="InterPro" id="IPR013766">
    <property type="entry name" value="Thioredoxin_domain"/>
</dbReference>
<gene>
    <name evidence="2" type="ORF">SHI21_03660</name>
</gene>
<evidence type="ECO:0000259" key="1">
    <source>
        <dbReference type="PROSITE" id="PS51352"/>
    </source>
</evidence>
<dbReference type="InterPro" id="IPR013740">
    <property type="entry name" value="Redoxin"/>
</dbReference>
<dbReference type="Pfam" id="PF08534">
    <property type="entry name" value="Redoxin"/>
    <property type="match status" value="1"/>
</dbReference>
<protein>
    <submittedName>
        <fullName evidence="2">Redoxin domain-containing protein</fullName>
    </submittedName>
</protein>
<dbReference type="PROSITE" id="PS51352">
    <property type="entry name" value="THIOREDOXIN_2"/>
    <property type="match status" value="1"/>
</dbReference>
<dbReference type="Gene3D" id="3.40.30.10">
    <property type="entry name" value="Glutaredoxin"/>
    <property type="match status" value="1"/>
</dbReference>
<comment type="caution">
    <text evidence="2">The sequence shown here is derived from an EMBL/GenBank/DDBJ whole genome shotgun (WGS) entry which is preliminary data.</text>
</comment>
<evidence type="ECO:0000313" key="3">
    <source>
        <dbReference type="Proteomes" id="UP001302274"/>
    </source>
</evidence>
<dbReference type="PANTHER" id="PTHR43640">
    <property type="entry name" value="OS07G0260300 PROTEIN"/>
    <property type="match status" value="1"/>
</dbReference>
<dbReference type="EMBL" id="JAYGJQ010000001">
    <property type="protein sequence ID" value="MEA9355278.1"/>
    <property type="molecule type" value="Genomic_DNA"/>
</dbReference>
<name>A0ABU5VQF6_9BACT</name>
<organism evidence="2 3">
    <name type="scientific">Bacteriovorax antarcticus</name>
    <dbReference type="NCBI Taxonomy" id="3088717"/>
    <lineage>
        <taxon>Bacteria</taxon>
        <taxon>Pseudomonadati</taxon>
        <taxon>Bdellovibrionota</taxon>
        <taxon>Bacteriovoracia</taxon>
        <taxon>Bacteriovoracales</taxon>
        <taxon>Bacteriovoracaceae</taxon>
        <taxon>Bacteriovorax</taxon>
    </lineage>
</organism>
<reference evidence="2 3" key="1">
    <citation type="submission" date="2023-11" db="EMBL/GenBank/DDBJ databases">
        <title>A Novel Polar Bacteriovorax (B. antarcticus) Isolated from the Biocrust in Antarctica.</title>
        <authorList>
            <person name="Mun W."/>
            <person name="Choi S.Y."/>
            <person name="Mitchell R.J."/>
        </authorList>
    </citation>
    <scope>NUCLEOTIDE SEQUENCE [LARGE SCALE GENOMIC DNA]</scope>
    <source>
        <strain evidence="2 3">PP10</strain>
    </source>
</reference>
<proteinExistence type="predicted"/>
<dbReference type="RefSeq" id="WP_323574765.1">
    <property type="nucleotide sequence ID" value="NZ_JAYGJQ010000001.1"/>
</dbReference>
<accession>A0ABU5VQF6</accession>
<keyword evidence="3" id="KW-1185">Reference proteome</keyword>
<evidence type="ECO:0000313" key="2">
    <source>
        <dbReference type="EMBL" id="MEA9355278.1"/>
    </source>
</evidence>
<sequence length="176" mass="19955">MKNLLFIIPFIFSFKANTVQFPVQKAYPEARELNIESIKKTKVLVFLNRTCPCTQQNIPYLNKLAKEFPEIDFIGVHSKKGGTLQEIKEVVEVYKPEFPVIDDNNLVIANLLKANRTPQAFILNENNEVLYNGGVTDRTNPTNAGKTYLKNALAEVSSHKEITEKETRSLGCVIIR</sequence>
<dbReference type="InterPro" id="IPR036249">
    <property type="entry name" value="Thioredoxin-like_sf"/>
</dbReference>